<accession>A0A382Y7A6</accession>
<sequence length="28" mass="3175">MLKFTASLALVLFSIAQAARADNWGHWR</sequence>
<dbReference type="EMBL" id="UINC01172999">
    <property type="protein sequence ID" value="SVD78358.1"/>
    <property type="molecule type" value="Genomic_DNA"/>
</dbReference>
<reference evidence="1" key="1">
    <citation type="submission" date="2018-05" db="EMBL/GenBank/DDBJ databases">
        <authorList>
            <person name="Lanie J.A."/>
            <person name="Ng W.-L."/>
            <person name="Kazmierczak K.M."/>
            <person name="Andrzejewski T.M."/>
            <person name="Davidsen T.M."/>
            <person name="Wayne K.J."/>
            <person name="Tettelin H."/>
            <person name="Glass J.I."/>
            <person name="Rusch D."/>
            <person name="Podicherti R."/>
            <person name="Tsui H.-C.T."/>
            <person name="Winkler M.E."/>
        </authorList>
    </citation>
    <scope>NUCLEOTIDE SEQUENCE</scope>
</reference>
<dbReference type="AlphaFoldDB" id="A0A382Y7A6"/>
<gene>
    <name evidence="1" type="ORF">METZ01_LOCUS431212</name>
</gene>
<organism evidence="1">
    <name type="scientific">marine metagenome</name>
    <dbReference type="NCBI Taxonomy" id="408172"/>
    <lineage>
        <taxon>unclassified sequences</taxon>
        <taxon>metagenomes</taxon>
        <taxon>ecological metagenomes</taxon>
    </lineage>
</organism>
<proteinExistence type="predicted"/>
<evidence type="ECO:0000313" key="1">
    <source>
        <dbReference type="EMBL" id="SVD78358.1"/>
    </source>
</evidence>
<feature type="non-terminal residue" evidence="1">
    <location>
        <position position="28"/>
    </location>
</feature>
<protein>
    <submittedName>
        <fullName evidence="1">Uncharacterized protein</fullName>
    </submittedName>
</protein>
<name>A0A382Y7A6_9ZZZZ</name>